<protein>
    <submittedName>
        <fullName evidence="1">Uncharacterized protein</fullName>
    </submittedName>
</protein>
<dbReference type="InterPro" id="IPR009057">
    <property type="entry name" value="Homeodomain-like_sf"/>
</dbReference>
<dbReference type="Gene3D" id="1.10.260.40">
    <property type="entry name" value="lambda repressor-like DNA-binding domains"/>
    <property type="match status" value="1"/>
</dbReference>
<dbReference type="CDD" id="cd00093">
    <property type="entry name" value="HTH_XRE"/>
    <property type="match status" value="1"/>
</dbReference>
<accession>G8LMH0</accession>
<dbReference type="InterPro" id="IPR001387">
    <property type="entry name" value="Cro/C1-type_HTH"/>
</dbReference>
<dbReference type="HOGENOM" id="CLU_1014667_0_0_6"/>
<name>G8LMH0_9ENTR</name>
<organism evidence="1 2">
    <name type="scientific">Enterobacter ludwigii</name>
    <dbReference type="NCBI Taxonomy" id="299767"/>
    <lineage>
        <taxon>Bacteria</taxon>
        <taxon>Pseudomonadati</taxon>
        <taxon>Pseudomonadota</taxon>
        <taxon>Gammaproteobacteria</taxon>
        <taxon>Enterobacterales</taxon>
        <taxon>Enterobacteriaceae</taxon>
        <taxon>Enterobacter</taxon>
        <taxon>Enterobacter cloacae complex</taxon>
    </lineage>
</organism>
<evidence type="ECO:0000313" key="2">
    <source>
        <dbReference type="Proteomes" id="UP000007838"/>
    </source>
</evidence>
<dbReference type="AlphaFoldDB" id="G8LMH0"/>
<proteinExistence type="predicted"/>
<dbReference type="EMBL" id="CP002886">
    <property type="protein sequence ID" value="AEW74716.1"/>
    <property type="molecule type" value="Genomic_DNA"/>
</dbReference>
<evidence type="ECO:0000313" key="1">
    <source>
        <dbReference type="EMBL" id="AEW74716.1"/>
    </source>
</evidence>
<dbReference type="SUPFAM" id="SSF46689">
    <property type="entry name" value="Homeodomain-like"/>
    <property type="match status" value="1"/>
</dbReference>
<gene>
    <name evidence="1" type="ORF">EcWSU1_03288</name>
</gene>
<dbReference type="GO" id="GO:0003677">
    <property type="term" value="F:DNA binding"/>
    <property type="evidence" value="ECO:0007669"/>
    <property type="project" value="InterPro"/>
</dbReference>
<dbReference type="Proteomes" id="UP000007838">
    <property type="component" value="Chromosome"/>
</dbReference>
<sequence length="297" mass="33431">MKQVTKHSLRYYKSHEIGYGVTAMEIKLHANATTTPRIRRYLQQSNKSDRELATELGISVTTVRRWRNRDRVSDNHTIPKMIHKAMRQEQVDLVNALRDITGAPLDELLLLVNVVLGISVSRATLNRYLRPAPAKRKGVELHGKKALKAGVLPTKLLVHHQPLSLHMDDGGEQHLLWGREPVSGWCYARLYAGISSQLLNNWMRELLNACPADIQSVETFGFEPGLPAGEPVVKVQPTRHKAVQVAVPLGDIIPRVNDVPLGQVLIEMCEFYNRGKAQKKLGESTPQAFLEALRRKD</sequence>
<dbReference type="eggNOG" id="COG3415">
    <property type="taxonomic scope" value="Bacteria"/>
</dbReference>
<dbReference type="KEGG" id="eec:EcWSU1_03288"/>
<dbReference type="InterPro" id="IPR010982">
    <property type="entry name" value="Lambda_DNA-bd_dom_sf"/>
</dbReference>
<reference evidence="1 2" key="1">
    <citation type="journal article" date="2011" name="Stand. Genomic Sci.">
        <title>Complete genome of the onion pathogen Enterobacter cloacae EcWSU1.</title>
        <authorList>
            <person name="Humann J.L."/>
            <person name="Wildung M."/>
            <person name="Cheng C.H."/>
            <person name="Lee T."/>
            <person name="Stewart J.E."/>
            <person name="Drew J.C."/>
            <person name="Triplett E.W."/>
            <person name="Main D."/>
            <person name="Schroeder B.K."/>
        </authorList>
    </citation>
    <scope>NUCLEOTIDE SEQUENCE [LARGE SCALE GENOMIC DNA]</scope>
    <source>
        <strain evidence="1 2">EcWSU1</strain>
    </source>
</reference>